<dbReference type="PANTHER" id="PTHR46623">
    <property type="entry name" value="CARBOXYMETHYLENEBUTENOLIDASE-RELATED"/>
    <property type="match status" value="1"/>
</dbReference>
<protein>
    <submittedName>
        <fullName evidence="2">Dienelactone hydrolase family protein</fullName>
    </submittedName>
</protein>
<evidence type="ECO:0000259" key="1">
    <source>
        <dbReference type="Pfam" id="PF01738"/>
    </source>
</evidence>
<evidence type="ECO:0000313" key="2">
    <source>
        <dbReference type="EMBL" id="XBO43452.1"/>
    </source>
</evidence>
<dbReference type="AlphaFoldDB" id="A0AAU7JT73"/>
<dbReference type="EMBL" id="CP157483">
    <property type="protein sequence ID" value="XBO43452.1"/>
    <property type="molecule type" value="Genomic_DNA"/>
</dbReference>
<dbReference type="InterPro" id="IPR029058">
    <property type="entry name" value="AB_hydrolase_fold"/>
</dbReference>
<dbReference type="Gene3D" id="3.40.50.1820">
    <property type="entry name" value="alpha/beta hydrolase"/>
    <property type="match status" value="1"/>
</dbReference>
<feature type="domain" description="Dienelactone hydrolase" evidence="1">
    <location>
        <begin position="23"/>
        <end position="236"/>
    </location>
</feature>
<dbReference type="GO" id="GO:0016787">
    <property type="term" value="F:hydrolase activity"/>
    <property type="evidence" value="ECO:0007669"/>
    <property type="project" value="UniProtKB-KW"/>
</dbReference>
<organism evidence="2">
    <name type="scientific">Pedococcus sp. KACC 23699</name>
    <dbReference type="NCBI Taxonomy" id="3149228"/>
    <lineage>
        <taxon>Bacteria</taxon>
        <taxon>Bacillati</taxon>
        <taxon>Actinomycetota</taxon>
        <taxon>Actinomycetes</taxon>
        <taxon>Micrococcales</taxon>
        <taxon>Intrasporangiaceae</taxon>
        <taxon>Pedococcus</taxon>
    </lineage>
</organism>
<dbReference type="RefSeq" id="WP_406830888.1">
    <property type="nucleotide sequence ID" value="NZ_CP157483.1"/>
</dbReference>
<name>A0AAU7JT73_9MICO</name>
<dbReference type="InterPro" id="IPR051049">
    <property type="entry name" value="Dienelactone_hydrolase-like"/>
</dbReference>
<reference evidence="2" key="1">
    <citation type="submission" date="2024-05" db="EMBL/GenBank/DDBJ databases">
        <authorList>
            <person name="Kim S."/>
            <person name="Heo J."/>
            <person name="Choi H."/>
            <person name="Choi Y."/>
            <person name="Kwon S.-W."/>
            <person name="Kim Y."/>
        </authorList>
    </citation>
    <scope>NUCLEOTIDE SEQUENCE</scope>
    <source>
        <strain evidence="2">KACC 23699</strain>
    </source>
</reference>
<dbReference type="PANTHER" id="PTHR46623:SF6">
    <property type="entry name" value="ALPHA_BETA-HYDROLASES SUPERFAMILY PROTEIN"/>
    <property type="match status" value="1"/>
</dbReference>
<dbReference type="InterPro" id="IPR002925">
    <property type="entry name" value="Dienelactn_hydro"/>
</dbReference>
<sequence length="241" mass="25097">MATTSSPEVLSVDVEGGSMPADLHLPASGAGPGIVLYQEIFGVTEYISSRAADLAALGYVVLVPHLYWRLGDPVVEEGGEGLPRAMELMGQFDWEAGVRDGVAALAAVRDRPEVRGPAGVVGFCFGGGMAFNVAAAAGADRAAPDALVSYYGSALPSLLGIAPQVTSPSLHHFGLEDAYIPVETVGEIEAAVTAANDDVTFLTYEGAGHAFDNPSPMFHHEAASSQAWVTTESWLLEKLPV</sequence>
<dbReference type="SUPFAM" id="SSF53474">
    <property type="entry name" value="alpha/beta-Hydrolases"/>
    <property type="match status" value="1"/>
</dbReference>
<accession>A0AAU7JT73</accession>
<keyword evidence="2" id="KW-0378">Hydrolase</keyword>
<dbReference type="Pfam" id="PF01738">
    <property type="entry name" value="DLH"/>
    <property type="match status" value="1"/>
</dbReference>
<proteinExistence type="predicted"/>
<gene>
    <name evidence="2" type="ORF">ABEG17_18090</name>
</gene>